<keyword evidence="2 4" id="KW-0808">Transferase</keyword>
<keyword evidence="3 4" id="KW-0418">Kinase</keyword>
<dbReference type="Pfam" id="PF03770">
    <property type="entry name" value="IPK"/>
    <property type="match status" value="1"/>
</dbReference>
<dbReference type="GO" id="GO:0008440">
    <property type="term" value="F:inositol-1,4,5-trisphosphate 3-kinase activity"/>
    <property type="evidence" value="ECO:0007669"/>
    <property type="project" value="TreeGrafter"/>
</dbReference>
<dbReference type="PANTHER" id="PTHR12400">
    <property type="entry name" value="INOSITOL POLYPHOSPHATE KINASE"/>
    <property type="match status" value="1"/>
</dbReference>
<evidence type="ECO:0000256" key="1">
    <source>
        <dbReference type="ARBA" id="ARBA00007374"/>
    </source>
</evidence>
<dbReference type="GO" id="GO:0000824">
    <property type="term" value="F:inositol-1,4,5,6-tetrakisphosphate 3-kinase activity"/>
    <property type="evidence" value="ECO:0007669"/>
    <property type="project" value="TreeGrafter"/>
</dbReference>
<reference evidence="7" key="1">
    <citation type="journal article" date="2018" name="Nat. Microbiol.">
        <title>Leveraging single-cell genomics to expand the fungal tree of life.</title>
        <authorList>
            <person name="Ahrendt S.R."/>
            <person name="Quandt C.A."/>
            <person name="Ciobanu D."/>
            <person name="Clum A."/>
            <person name="Salamov A."/>
            <person name="Andreopoulos B."/>
            <person name="Cheng J.F."/>
            <person name="Woyke T."/>
            <person name="Pelin A."/>
            <person name="Henrissat B."/>
            <person name="Reynolds N.K."/>
            <person name="Benny G.L."/>
            <person name="Smith M.E."/>
            <person name="James T.Y."/>
            <person name="Grigoriev I.V."/>
        </authorList>
    </citation>
    <scope>NUCLEOTIDE SEQUENCE [LARGE SCALE GENOMIC DNA]</scope>
    <source>
        <strain evidence="7">Benny S71-1</strain>
    </source>
</reference>
<dbReference type="GO" id="GO:0005634">
    <property type="term" value="C:nucleus"/>
    <property type="evidence" value="ECO:0007669"/>
    <property type="project" value="TreeGrafter"/>
</dbReference>
<organism evidence="6 7">
    <name type="scientific">Syncephalis pseudoplumigaleata</name>
    <dbReference type="NCBI Taxonomy" id="1712513"/>
    <lineage>
        <taxon>Eukaryota</taxon>
        <taxon>Fungi</taxon>
        <taxon>Fungi incertae sedis</taxon>
        <taxon>Zoopagomycota</taxon>
        <taxon>Zoopagomycotina</taxon>
        <taxon>Zoopagomycetes</taxon>
        <taxon>Zoopagales</taxon>
        <taxon>Piptocephalidaceae</taxon>
        <taxon>Syncephalis</taxon>
    </lineage>
</organism>
<gene>
    <name evidence="6" type="ORF">SYNPS1DRAFT_25055</name>
</gene>
<feature type="region of interest" description="Disordered" evidence="5">
    <location>
        <begin position="252"/>
        <end position="292"/>
    </location>
</feature>
<accession>A0A4P9YSV7</accession>
<dbReference type="InterPro" id="IPR005522">
    <property type="entry name" value="IPK"/>
</dbReference>
<evidence type="ECO:0000256" key="2">
    <source>
        <dbReference type="ARBA" id="ARBA00022679"/>
    </source>
</evidence>
<keyword evidence="7" id="KW-1185">Reference proteome</keyword>
<evidence type="ECO:0000313" key="6">
    <source>
        <dbReference type="EMBL" id="RKP22986.1"/>
    </source>
</evidence>
<protein>
    <recommendedName>
        <fullName evidence="4">Kinase</fullName>
        <ecNumber evidence="4">2.7.-.-</ecNumber>
    </recommendedName>
</protein>
<feature type="compositionally biased region" description="Acidic residues" evidence="5">
    <location>
        <begin position="262"/>
        <end position="292"/>
    </location>
</feature>
<dbReference type="OrthoDB" id="338650at2759"/>
<dbReference type="GO" id="GO:0046854">
    <property type="term" value="P:phosphatidylinositol phosphate biosynthetic process"/>
    <property type="evidence" value="ECO:0007669"/>
    <property type="project" value="TreeGrafter"/>
</dbReference>
<name>A0A4P9YSV7_9FUNG</name>
<dbReference type="EC" id="2.7.-.-" evidence="4"/>
<dbReference type="Gene3D" id="3.30.470.160">
    <property type="entry name" value="Inositol polyphosphate kinase"/>
    <property type="match status" value="1"/>
</dbReference>
<evidence type="ECO:0000256" key="5">
    <source>
        <dbReference type="SAM" id="MobiDB-lite"/>
    </source>
</evidence>
<dbReference type="PANTHER" id="PTHR12400:SF103">
    <property type="entry name" value="INOSITOL POLYPHOSPHATE MULTIKINASE"/>
    <property type="match status" value="1"/>
</dbReference>
<dbReference type="Proteomes" id="UP000278143">
    <property type="component" value="Unassembled WGS sequence"/>
</dbReference>
<proteinExistence type="inferred from homology"/>
<dbReference type="AlphaFoldDB" id="A0A4P9YSV7"/>
<comment type="similarity">
    <text evidence="1 4">Belongs to the inositol phosphokinase (IPK) family.</text>
</comment>
<dbReference type="SUPFAM" id="SSF56104">
    <property type="entry name" value="SAICAR synthase-like"/>
    <property type="match status" value="1"/>
</dbReference>
<evidence type="ECO:0000256" key="3">
    <source>
        <dbReference type="ARBA" id="ARBA00022777"/>
    </source>
</evidence>
<evidence type="ECO:0000313" key="7">
    <source>
        <dbReference type="Proteomes" id="UP000278143"/>
    </source>
</evidence>
<evidence type="ECO:0000256" key="4">
    <source>
        <dbReference type="RuleBase" id="RU363090"/>
    </source>
</evidence>
<dbReference type="GO" id="GO:0032958">
    <property type="term" value="P:inositol phosphate biosynthetic process"/>
    <property type="evidence" value="ECO:0007669"/>
    <property type="project" value="InterPro"/>
</dbReference>
<dbReference type="InterPro" id="IPR038286">
    <property type="entry name" value="IPK_sf"/>
</dbReference>
<dbReference type="EMBL" id="KZ991420">
    <property type="protein sequence ID" value="RKP22986.1"/>
    <property type="molecule type" value="Genomic_DNA"/>
</dbReference>
<dbReference type="GO" id="GO:0005737">
    <property type="term" value="C:cytoplasm"/>
    <property type="evidence" value="ECO:0007669"/>
    <property type="project" value="TreeGrafter"/>
</dbReference>
<sequence>MSEEAAPAATSTTNTAVLEKLRTARHYDLQAAGHAELLALDNGLLVKPCTPRERQFYEEATAAGSTSEAGVMGEFRTFMPRYFGSLRLATEEERSAWSATGTALPEQAVSADRQNVTYGYCKPCVMDLKIGKELCSDDASPEKRARMEAKASNSTTSTLGIRICGIVVYDQSSGKYTSYNKTYGYGLTDDTIIEGFKAYFSALSDDNARRAIIMEELQDQLEHFRDVLRGADVRLRSASLLFVYEADPEGATEMRRKAPDGNGDDLDSLDDDDDYDDDDDDDEDDDDDIENPDVDLRIVDFAHSFWQSGIGPDHGCLQGVQNAIAMLKKLRQAKVPSN</sequence>